<keyword evidence="3" id="KW-0732">Signal</keyword>
<evidence type="ECO:0000313" key="9">
    <source>
        <dbReference type="EMBL" id="GHA48011.1"/>
    </source>
</evidence>
<reference evidence="9" key="2">
    <citation type="submission" date="2020-09" db="EMBL/GenBank/DDBJ databases">
        <authorList>
            <person name="Sun Q."/>
            <person name="Kim S."/>
        </authorList>
    </citation>
    <scope>NUCLEOTIDE SEQUENCE</scope>
    <source>
        <strain evidence="9">KCTC 12719</strain>
    </source>
</reference>
<reference evidence="9" key="1">
    <citation type="journal article" date="2014" name="Int. J. Syst. Evol. Microbiol.">
        <title>Complete genome sequence of Corynebacterium casei LMG S-19264T (=DSM 44701T), isolated from a smear-ripened cheese.</title>
        <authorList>
            <consortium name="US DOE Joint Genome Institute (JGI-PGF)"/>
            <person name="Walter F."/>
            <person name="Albersmeier A."/>
            <person name="Kalinowski J."/>
            <person name="Ruckert C."/>
        </authorList>
    </citation>
    <scope>NUCLEOTIDE SEQUENCE</scope>
    <source>
        <strain evidence="9">KCTC 12719</strain>
    </source>
</reference>
<feature type="domain" description="SusD-like N-terminal" evidence="8">
    <location>
        <begin position="46"/>
        <end position="222"/>
    </location>
</feature>
<keyword evidence="10" id="KW-1185">Reference proteome</keyword>
<sequence length="510" mass="59343">MKNLLYKITCILAFGGLVMSCQEEELNLDNPNALTTEQFWKTENDAQLGINSVYAMFYKDGSFQRWMYFRLDLTSDEGFSQSPWIELADWTRFQYINYNFWEGNVVTWRDTYKAIFRANQVLANVPDIEFQNEDDKKKILAEAKFLRALHYYYAAILWEDVPLVLEPSQPGDLHQQVPVEQIYAQVEKDLNEAFADLPLDWPADQVGRATKGAAKAMLGKAYMQQHKWQEAKEALDYLVIGDGAIYDLVENYKDNFTHLNENNQESVFEIQFGDQRRGGTGEGPDAAVSSTRAQFFAPRGIGWSDGQARYWLIDAFKEESTVDGDLDPRLQHSFFYPDLFEDFGDRTYGREWEWGEDEAWFRKGARDYYRDNEDYYSEVNFRLIRYADILLRYAEVLNELGNTSEAYQYVDLVRARANMAPLAVAYPSIGNDQDAFLERLKKERVLELSGESVRWADLKRWGDLETQASVDEIADRDPDFNNFVVGRNHRLPIPQDDVENNPNLDQHPEY</sequence>
<evidence type="ECO:0000256" key="6">
    <source>
        <dbReference type="SAM" id="MobiDB-lite"/>
    </source>
</evidence>
<dbReference type="CDD" id="cd08977">
    <property type="entry name" value="SusD"/>
    <property type="match status" value="1"/>
</dbReference>
<comment type="subcellular location">
    <subcellularLocation>
        <location evidence="1">Cell outer membrane</location>
    </subcellularLocation>
</comment>
<dbReference type="AlphaFoldDB" id="A0A918W145"/>
<comment type="caution">
    <text evidence="9">The sequence shown here is derived from an EMBL/GenBank/DDBJ whole genome shotgun (WGS) entry which is preliminary data.</text>
</comment>
<dbReference type="InterPro" id="IPR033985">
    <property type="entry name" value="SusD-like_N"/>
</dbReference>
<evidence type="ECO:0000256" key="5">
    <source>
        <dbReference type="ARBA" id="ARBA00023237"/>
    </source>
</evidence>
<evidence type="ECO:0000259" key="7">
    <source>
        <dbReference type="Pfam" id="PF07980"/>
    </source>
</evidence>
<dbReference type="EMBL" id="BMXB01000018">
    <property type="protein sequence ID" value="GHA48011.1"/>
    <property type="molecule type" value="Genomic_DNA"/>
</dbReference>
<dbReference type="Pfam" id="PF14322">
    <property type="entry name" value="SusD-like_3"/>
    <property type="match status" value="1"/>
</dbReference>
<organism evidence="9 10">
    <name type="scientific">Salinimicrobium marinum</name>
    <dbReference type="NCBI Taxonomy" id="680283"/>
    <lineage>
        <taxon>Bacteria</taxon>
        <taxon>Pseudomonadati</taxon>
        <taxon>Bacteroidota</taxon>
        <taxon>Flavobacteriia</taxon>
        <taxon>Flavobacteriales</taxon>
        <taxon>Flavobacteriaceae</taxon>
        <taxon>Salinimicrobium</taxon>
    </lineage>
</organism>
<feature type="domain" description="RagB/SusD" evidence="7">
    <location>
        <begin position="264"/>
        <end position="510"/>
    </location>
</feature>
<dbReference type="InterPro" id="IPR011990">
    <property type="entry name" value="TPR-like_helical_dom_sf"/>
</dbReference>
<protein>
    <submittedName>
        <fullName evidence="9">Membrane protein</fullName>
    </submittedName>
</protein>
<evidence type="ECO:0000256" key="1">
    <source>
        <dbReference type="ARBA" id="ARBA00004442"/>
    </source>
</evidence>
<feature type="region of interest" description="Disordered" evidence="6">
    <location>
        <begin position="491"/>
        <end position="510"/>
    </location>
</feature>
<dbReference type="PROSITE" id="PS51257">
    <property type="entry name" value="PROKAR_LIPOPROTEIN"/>
    <property type="match status" value="1"/>
</dbReference>
<dbReference type="Proteomes" id="UP000610456">
    <property type="component" value="Unassembled WGS sequence"/>
</dbReference>
<keyword evidence="4" id="KW-0472">Membrane</keyword>
<dbReference type="GO" id="GO:0009279">
    <property type="term" value="C:cell outer membrane"/>
    <property type="evidence" value="ECO:0007669"/>
    <property type="project" value="UniProtKB-SubCell"/>
</dbReference>
<evidence type="ECO:0000256" key="2">
    <source>
        <dbReference type="ARBA" id="ARBA00006275"/>
    </source>
</evidence>
<name>A0A918W145_9FLAO</name>
<dbReference type="SUPFAM" id="SSF48452">
    <property type="entry name" value="TPR-like"/>
    <property type="match status" value="1"/>
</dbReference>
<gene>
    <name evidence="9" type="ORF">GCM10007103_31180</name>
</gene>
<evidence type="ECO:0000256" key="4">
    <source>
        <dbReference type="ARBA" id="ARBA00023136"/>
    </source>
</evidence>
<evidence type="ECO:0000259" key="8">
    <source>
        <dbReference type="Pfam" id="PF14322"/>
    </source>
</evidence>
<accession>A0A918W145</accession>
<evidence type="ECO:0000313" key="10">
    <source>
        <dbReference type="Proteomes" id="UP000610456"/>
    </source>
</evidence>
<keyword evidence="5" id="KW-0998">Cell outer membrane</keyword>
<proteinExistence type="inferred from homology"/>
<comment type="similarity">
    <text evidence="2">Belongs to the SusD family.</text>
</comment>
<dbReference type="Gene3D" id="1.25.40.390">
    <property type="match status" value="1"/>
</dbReference>
<dbReference type="RefSeq" id="WP_189605779.1">
    <property type="nucleotide sequence ID" value="NZ_BMXB01000018.1"/>
</dbReference>
<evidence type="ECO:0000256" key="3">
    <source>
        <dbReference type="ARBA" id="ARBA00022729"/>
    </source>
</evidence>
<dbReference type="InterPro" id="IPR012944">
    <property type="entry name" value="SusD_RagB_dom"/>
</dbReference>
<dbReference type="Pfam" id="PF07980">
    <property type="entry name" value="SusD_RagB"/>
    <property type="match status" value="1"/>
</dbReference>